<dbReference type="Proteomes" id="UP000503018">
    <property type="component" value="Chromosome"/>
</dbReference>
<dbReference type="Pfam" id="PF00561">
    <property type="entry name" value="Abhydrolase_1"/>
    <property type="match status" value="1"/>
</dbReference>
<dbReference type="RefSeq" id="WP_169943348.1">
    <property type="nucleotide sequence ID" value="NZ_CP053015.1"/>
</dbReference>
<dbReference type="SUPFAM" id="SSF53474">
    <property type="entry name" value="alpha/beta-Hydrolases"/>
    <property type="match status" value="1"/>
</dbReference>
<feature type="domain" description="AB hydrolase-1" evidence="1">
    <location>
        <begin position="101"/>
        <end position="146"/>
    </location>
</feature>
<protein>
    <submittedName>
        <fullName evidence="2">Alpha/beta fold hydrolase</fullName>
    </submittedName>
</protein>
<dbReference type="Gene3D" id="3.40.50.1820">
    <property type="entry name" value="alpha/beta hydrolase"/>
    <property type="match status" value="1"/>
</dbReference>
<sequence>MTDRPPPLRLLLAEGRVLSDWLRARTRPSVMERELVGGNAPVMTLPGFCAGDLSMAQMRRNLRAAGFRARGWGMGANTGAKADTLERIHARVSDIAEREGRAVHLVGWSLGGVMAREYAKHHPDTVASVVTMGSPFSGSRRANHAWRLYRIIAGHSVDNPPITFSDKPRPQVPTFALWSARDGVVAPACAHGQPHESDRAVELACGHMGFAYAQESIDAVIDCLVEAEAAVPTR</sequence>
<reference evidence="2 3" key="1">
    <citation type="submission" date="2020-01" db="EMBL/GenBank/DDBJ databases">
        <title>Sphingomonas sp. strain CSW-10.</title>
        <authorList>
            <person name="Chen W.-M."/>
        </authorList>
    </citation>
    <scope>NUCLEOTIDE SEQUENCE [LARGE SCALE GENOMIC DNA]</scope>
    <source>
        <strain evidence="2 3">CSW-10</strain>
    </source>
</reference>
<dbReference type="InterPro" id="IPR000073">
    <property type="entry name" value="AB_hydrolase_1"/>
</dbReference>
<dbReference type="GO" id="GO:0016787">
    <property type="term" value="F:hydrolase activity"/>
    <property type="evidence" value="ECO:0007669"/>
    <property type="project" value="UniProtKB-KW"/>
</dbReference>
<evidence type="ECO:0000259" key="1">
    <source>
        <dbReference type="Pfam" id="PF00561"/>
    </source>
</evidence>
<keyword evidence="3" id="KW-1185">Reference proteome</keyword>
<dbReference type="PANTHER" id="PTHR37946:SF1">
    <property type="entry name" value="SLL1969 PROTEIN"/>
    <property type="match status" value="1"/>
</dbReference>
<gene>
    <name evidence="2" type="ORF">GV829_00605</name>
</gene>
<organism evidence="2 3">
    <name type="scientific">Sphingomonas lacunae</name>
    <dbReference type="NCBI Taxonomy" id="2698828"/>
    <lineage>
        <taxon>Bacteria</taxon>
        <taxon>Pseudomonadati</taxon>
        <taxon>Pseudomonadota</taxon>
        <taxon>Alphaproteobacteria</taxon>
        <taxon>Sphingomonadales</taxon>
        <taxon>Sphingomonadaceae</taxon>
        <taxon>Sphingomonas</taxon>
    </lineage>
</organism>
<evidence type="ECO:0000313" key="3">
    <source>
        <dbReference type="Proteomes" id="UP000503018"/>
    </source>
</evidence>
<dbReference type="AlphaFoldDB" id="A0A6M4AQ32"/>
<accession>A0A6M4AQ32</accession>
<dbReference type="PANTHER" id="PTHR37946">
    <property type="entry name" value="SLL1969 PROTEIN"/>
    <property type="match status" value="1"/>
</dbReference>
<dbReference type="EMBL" id="CP053015">
    <property type="protein sequence ID" value="QJQ31135.1"/>
    <property type="molecule type" value="Genomic_DNA"/>
</dbReference>
<name>A0A6M4AQ32_9SPHN</name>
<keyword evidence="2" id="KW-0378">Hydrolase</keyword>
<evidence type="ECO:0000313" key="2">
    <source>
        <dbReference type="EMBL" id="QJQ31135.1"/>
    </source>
</evidence>
<proteinExistence type="predicted"/>
<dbReference type="InterPro" id="IPR029058">
    <property type="entry name" value="AB_hydrolase_fold"/>
</dbReference>
<dbReference type="KEGG" id="slan:GV829_00605"/>